<name>A0AAD4KLF9_9EURO</name>
<dbReference type="AlphaFoldDB" id="A0AAD4KLF9"/>
<evidence type="ECO:0000313" key="2">
    <source>
        <dbReference type="EMBL" id="KAH8690811.1"/>
    </source>
</evidence>
<evidence type="ECO:0000256" key="1">
    <source>
        <dbReference type="SAM" id="MobiDB-lite"/>
    </source>
</evidence>
<feature type="non-terminal residue" evidence="2">
    <location>
        <position position="68"/>
    </location>
</feature>
<evidence type="ECO:0000313" key="3">
    <source>
        <dbReference type="Proteomes" id="UP001201262"/>
    </source>
</evidence>
<sequence length="68" mass="7048">MSAQKSGRQSPPPEGQSGPQLHDVPGTGKSIPNAAPSDEHAKQSSDQALAGLQSNPVHPLEQAAREKL</sequence>
<proteinExistence type="predicted"/>
<dbReference type="GeneID" id="70247629"/>
<protein>
    <submittedName>
        <fullName evidence="2">Uncharacterized protein</fullName>
    </submittedName>
</protein>
<dbReference type="RefSeq" id="XP_046067007.1">
    <property type="nucleotide sequence ID" value="XM_046217342.1"/>
</dbReference>
<accession>A0AAD4KLF9</accession>
<gene>
    <name evidence="2" type="ORF">BGW36DRAFT_389371</name>
</gene>
<feature type="compositionally biased region" description="Polar residues" evidence="1">
    <location>
        <begin position="44"/>
        <end position="56"/>
    </location>
</feature>
<keyword evidence="3" id="KW-1185">Reference proteome</keyword>
<organism evidence="2 3">
    <name type="scientific">Talaromyces proteolyticus</name>
    <dbReference type="NCBI Taxonomy" id="1131652"/>
    <lineage>
        <taxon>Eukaryota</taxon>
        <taxon>Fungi</taxon>
        <taxon>Dikarya</taxon>
        <taxon>Ascomycota</taxon>
        <taxon>Pezizomycotina</taxon>
        <taxon>Eurotiomycetes</taxon>
        <taxon>Eurotiomycetidae</taxon>
        <taxon>Eurotiales</taxon>
        <taxon>Trichocomaceae</taxon>
        <taxon>Talaromyces</taxon>
        <taxon>Talaromyces sect. Bacilispori</taxon>
    </lineage>
</organism>
<reference evidence="2" key="1">
    <citation type="submission" date="2021-12" db="EMBL/GenBank/DDBJ databases">
        <title>Convergent genome expansion in fungi linked to evolution of root-endophyte symbiosis.</title>
        <authorList>
            <consortium name="DOE Joint Genome Institute"/>
            <person name="Ke Y.-H."/>
            <person name="Bonito G."/>
            <person name="Liao H.-L."/>
            <person name="Looney B."/>
            <person name="Rojas-Flechas A."/>
            <person name="Nash J."/>
            <person name="Hameed K."/>
            <person name="Schadt C."/>
            <person name="Martin F."/>
            <person name="Crous P.W."/>
            <person name="Miettinen O."/>
            <person name="Magnuson J.K."/>
            <person name="Labbe J."/>
            <person name="Jacobson D."/>
            <person name="Doktycz M.J."/>
            <person name="Veneault-Fourrey C."/>
            <person name="Kuo A."/>
            <person name="Mondo S."/>
            <person name="Calhoun S."/>
            <person name="Riley R."/>
            <person name="Ohm R."/>
            <person name="LaButti K."/>
            <person name="Andreopoulos B."/>
            <person name="Pangilinan J."/>
            <person name="Nolan M."/>
            <person name="Tritt A."/>
            <person name="Clum A."/>
            <person name="Lipzen A."/>
            <person name="Daum C."/>
            <person name="Barry K."/>
            <person name="Grigoriev I.V."/>
            <person name="Vilgalys R."/>
        </authorList>
    </citation>
    <scope>NUCLEOTIDE SEQUENCE</scope>
    <source>
        <strain evidence="2">PMI_201</strain>
    </source>
</reference>
<comment type="caution">
    <text evidence="2">The sequence shown here is derived from an EMBL/GenBank/DDBJ whole genome shotgun (WGS) entry which is preliminary data.</text>
</comment>
<feature type="region of interest" description="Disordered" evidence="1">
    <location>
        <begin position="1"/>
        <end position="68"/>
    </location>
</feature>
<dbReference type="EMBL" id="JAJTJA010000013">
    <property type="protein sequence ID" value="KAH8690811.1"/>
    <property type="molecule type" value="Genomic_DNA"/>
</dbReference>
<dbReference type="Proteomes" id="UP001201262">
    <property type="component" value="Unassembled WGS sequence"/>
</dbReference>